<dbReference type="InterPro" id="IPR006698">
    <property type="entry name" value="UPF0229"/>
</dbReference>
<feature type="compositionally biased region" description="Low complexity" evidence="1">
    <location>
        <begin position="73"/>
        <end position="82"/>
    </location>
</feature>
<organism evidence="2 3">
    <name type="scientific">Engelhardtia mirabilis</name>
    <dbReference type="NCBI Taxonomy" id="2528011"/>
    <lineage>
        <taxon>Bacteria</taxon>
        <taxon>Pseudomonadati</taxon>
        <taxon>Planctomycetota</taxon>
        <taxon>Planctomycetia</taxon>
        <taxon>Planctomycetia incertae sedis</taxon>
        <taxon>Engelhardtia</taxon>
    </lineage>
</organism>
<dbReference type="NCBIfam" id="NF003711">
    <property type="entry name" value="PRK05325.2-3"/>
    <property type="match status" value="1"/>
</dbReference>
<dbReference type="EMBL" id="CP036287">
    <property type="protein sequence ID" value="QDU67070.1"/>
    <property type="molecule type" value="Genomic_DNA"/>
</dbReference>
<evidence type="ECO:0000313" key="2">
    <source>
        <dbReference type="EMBL" id="QDU67070.1"/>
    </source>
</evidence>
<feature type="region of interest" description="Disordered" evidence="1">
    <location>
        <begin position="55"/>
        <end position="94"/>
    </location>
</feature>
<sequence>MSTPLYRIDADHSRFRDIVRGRIRRDLRRFLASGELIGRCGEKAVSIPLPQIELPRFRFGDNDGGEGQGSGEGESQPGQPADGEGGGGQAGDGEGQHILEVEVDLDDLAEMLGEELELPNIQPRGRREIEADGARYTGVRTAGPDSLRHFRRSYKRALLREVASGTWDADQPIIVPVREDFRFRARKLSKQPDSSAVVFHMMDVSGSMGREQKEIVRIQAFWIDAWLRKQYRNLEVVYIVHDAAARQVDQHTFFHLRESGGTKISSAYDLCLKQILDRYRPEDWNIYPFHYSDGDNWSARDTDLCVSLLRDEVLPRANQFCYSQVKSAHGSGQFKKDLDSHFEDVPELVTVSLEDRSGIPESIRAFLGAGR</sequence>
<gene>
    <name evidence="2" type="ORF">Pla133_21480</name>
</gene>
<feature type="compositionally biased region" description="Gly residues" evidence="1">
    <location>
        <begin position="83"/>
        <end position="93"/>
    </location>
</feature>
<keyword evidence="3" id="KW-1185">Reference proteome</keyword>
<dbReference type="RefSeq" id="WP_145064907.1">
    <property type="nucleotide sequence ID" value="NZ_CP036287.1"/>
</dbReference>
<accession>A0A518BJB8</accession>
<dbReference type="AlphaFoldDB" id="A0A518BJB8"/>
<dbReference type="Pfam" id="PF04285">
    <property type="entry name" value="DUF444"/>
    <property type="match status" value="2"/>
</dbReference>
<evidence type="ECO:0000256" key="1">
    <source>
        <dbReference type="SAM" id="MobiDB-lite"/>
    </source>
</evidence>
<reference evidence="2 3" key="1">
    <citation type="submission" date="2019-02" db="EMBL/GenBank/DDBJ databases">
        <title>Deep-cultivation of Planctomycetes and their phenomic and genomic characterization uncovers novel biology.</title>
        <authorList>
            <person name="Wiegand S."/>
            <person name="Jogler M."/>
            <person name="Boedeker C."/>
            <person name="Pinto D."/>
            <person name="Vollmers J."/>
            <person name="Rivas-Marin E."/>
            <person name="Kohn T."/>
            <person name="Peeters S.H."/>
            <person name="Heuer A."/>
            <person name="Rast P."/>
            <person name="Oberbeckmann S."/>
            <person name="Bunk B."/>
            <person name="Jeske O."/>
            <person name="Meyerdierks A."/>
            <person name="Storesund J.E."/>
            <person name="Kallscheuer N."/>
            <person name="Luecker S."/>
            <person name="Lage O.M."/>
            <person name="Pohl T."/>
            <person name="Merkel B.J."/>
            <person name="Hornburger P."/>
            <person name="Mueller R.-W."/>
            <person name="Bruemmer F."/>
            <person name="Labrenz M."/>
            <person name="Spormann A.M."/>
            <person name="Op den Camp H."/>
            <person name="Overmann J."/>
            <person name="Amann R."/>
            <person name="Jetten M.S.M."/>
            <person name="Mascher T."/>
            <person name="Medema M.H."/>
            <person name="Devos D.P."/>
            <person name="Kaster A.-K."/>
            <person name="Ovreas L."/>
            <person name="Rohde M."/>
            <person name="Galperin M.Y."/>
            <person name="Jogler C."/>
        </authorList>
    </citation>
    <scope>NUCLEOTIDE SEQUENCE [LARGE SCALE GENOMIC DNA]</scope>
    <source>
        <strain evidence="2 3">Pla133</strain>
    </source>
</reference>
<evidence type="ECO:0000313" key="3">
    <source>
        <dbReference type="Proteomes" id="UP000316921"/>
    </source>
</evidence>
<name>A0A518BJB8_9BACT</name>
<protein>
    <recommendedName>
        <fullName evidence="4">DUF444 family protein</fullName>
    </recommendedName>
</protein>
<dbReference type="PANTHER" id="PTHR30510:SF2">
    <property type="entry name" value="UPF0229 PROTEIN YEAH"/>
    <property type="match status" value="1"/>
</dbReference>
<dbReference type="KEGG" id="pbap:Pla133_21480"/>
<dbReference type="Proteomes" id="UP000316921">
    <property type="component" value="Chromosome"/>
</dbReference>
<evidence type="ECO:0008006" key="4">
    <source>
        <dbReference type="Google" id="ProtNLM"/>
    </source>
</evidence>
<proteinExistence type="predicted"/>
<dbReference type="PANTHER" id="PTHR30510">
    <property type="entry name" value="UPF0229 PROTEIN YEAH"/>
    <property type="match status" value="1"/>
</dbReference>